<dbReference type="Pfam" id="PF05360">
    <property type="entry name" value="YiaAB"/>
    <property type="match status" value="2"/>
</dbReference>
<dbReference type="Proteomes" id="UP000014461">
    <property type="component" value="Unassembled WGS sequence"/>
</dbReference>
<gene>
    <name evidence="3" type="ORF">AALB_2649</name>
</gene>
<keyword evidence="4" id="KW-1185">Reference proteome</keyword>
<comment type="caution">
    <text evidence="3">The sequence shown here is derived from an EMBL/GenBank/DDBJ whole genome shotgun (WGS) entry which is preliminary data.</text>
</comment>
<evidence type="ECO:0000313" key="3">
    <source>
        <dbReference type="EMBL" id="GAD02569.1"/>
    </source>
</evidence>
<evidence type="ECO:0000259" key="2">
    <source>
        <dbReference type="Pfam" id="PF05360"/>
    </source>
</evidence>
<feature type="transmembrane region" description="Helical" evidence="1">
    <location>
        <begin position="148"/>
        <end position="164"/>
    </location>
</feature>
<dbReference type="InterPro" id="IPR008024">
    <property type="entry name" value="YiaAB"/>
</dbReference>
<reference evidence="3" key="1">
    <citation type="journal article" date="2013" name="Genome Announc.">
        <title>Draft Genome Sequence of Agarivorans albus Strain MKT 106T, an Agarolytic Marine Bacterium.</title>
        <authorList>
            <person name="Yasuike M."/>
            <person name="Nakamura Y."/>
            <person name="Kai W."/>
            <person name="Fujiwara A."/>
            <person name="Fukui Y."/>
            <person name="Satomi M."/>
            <person name="Sano M."/>
        </authorList>
    </citation>
    <scope>NUCLEOTIDE SEQUENCE [LARGE SCALE GENOMIC DNA]</scope>
</reference>
<dbReference type="AlphaFoldDB" id="R9PMH6"/>
<keyword evidence="1" id="KW-1133">Transmembrane helix</keyword>
<dbReference type="InterPro" id="IPR038972">
    <property type="entry name" value="YiaA-like"/>
</dbReference>
<sequence>MIDQDLNKFNMRTIMNQVEKELGYINQLDSNSAPLNFRNNNDMKSQSLPKPTSAFIGASWAALMLGAGAYLIGLWNADMQLNEKGYYFTLLLFGLFSSVSLQKSVRDKLEGIKVTAIYYGLSWFSLAAAVALLSIGLFNATLALSEKGFYAMAYALCLFAAIAVQKNTRDMAYFADDEPSKALEAELEEEH</sequence>
<dbReference type="EMBL" id="BARX01000017">
    <property type="protein sequence ID" value="GAD02569.1"/>
    <property type="molecule type" value="Genomic_DNA"/>
</dbReference>
<proteinExistence type="predicted"/>
<name>R9PMH6_AGAAL</name>
<evidence type="ECO:0000313" key="4">
    <source>
        <dbReference type="Proteomes" id="UP000014461"/>
    </source>
</evidence>
<dbReference type="PANTHER" id="PTHR37290:SF1">
    <property type="entry name" value="INNER MEMBRANE PROTEIN YIAA"/>
    <property type="match status" value="1"/>
</dbReference>
<feature type="domain" description="YiaAB two helix" evidence="2">
    <location>
        <begin position="55"/>
        <end position="107"/>
    </location>
</feature>
<accession>R9PMH6</accession>
<feature type="domain" description="YiaAB two helix" evidence="2">
    <location>
        <begin position="118"/>
        <end position="170"/>
    </location>
</feature>
<dbReference type="PANTHER" id="PTHR37290">
    <property type="entry name" value="INNER MEMBRANE PROTEIN YIAA-RELATED"/>
    <property type="match status" value="1"/>
</dbReference>
<dbReference type="GO" id="GO:0006974">
    <property type="term" value="P:DNA damage response"/>
    <property type="evidence" value="ECO:0007669"/>
    <property type="project" value="TreeGrafter"/>
</dbReference>
<feature type="transmembrane region" description="Helical" evidence="1">
    <location>
        <begin position="117"/>
        <end position="142"/>
    </location>
</feature>
<evidence type="ECO:0000256" key="1">
    <source>
        <dbReference type="SAM" id="Phobius"/>
    </source>
</evidence>
<organism evidence="3 4">
    <name type="scientific">Agarivorans albus MKT 106</name>
    <dbReference type="NCBI Taxonomy" id="1331007"/>
    <lineage>
        <taxon>Bacteria</taxon>
        <taxon>Pseudomonadati</taxon>
        <taxon>Pseudomonadota</taxon>
        <taxon>Gammaproteobacteria</taxon>
        <taxon>Alteromonadales</taxon>
        <taxon>Alteromonadaceae</taxon>
        <taxon>Agarivorans</taxon>
    </lineage>
</organism>
<dbReference type="STRING" id="1331007.AALB_2649"/>
<dbReference type="NCBIfam" id="NF008482">
    <property type="entry name" value="PRK11383.1"/>
    <property type="match status" value="1"/>
</dbReference>
<keyword evidence="1" id="KW-0812">Transmembrane</keyword>
<dbReference type="GO" id="GO:0005886">
    <property type="term" value="C:plasma membrane"/>
    <property type="evidence" value="ECO:0007669"/>
    <property type="project" value="TreeGrafter"/>
</dbReference>
<feature type="transmembrane region" description="Helical" evidence="1">
    <location>
        <begin position="85"/>
        <end position="105"/>
    </location>
</feature>
<feature type="transmembrane region" description="Helical" evidence="1">
    <location>
        <begin position="53"/>
        <end position="73"/>
    </location>
</feature>
<keyword evidence="1" id="KW-0472">Membrane</keyword>
<protein>
    <submittedName>
        <fullName evidence="3">Membrane protein</fullName>
    </submittedName>
</protein>